<feature type="compositionally biased region" description="Basic and acidic residues" evidence="1">
    <location>
        <begin position="221"/>
        <end position="241"/>
    </location>
</feature>
<sequence>MSSTRAALLCIGIAIMYSTGGDCFRLYRITRQHKCNELSSTFNEYSHAFTNSWRSFQFSLNTARSAKKRCESVMNISQDKEVSESINEDRKKKVDKYYDAILYIETQIGNYEKELHETLAEVHEKCSFWFLYLPMSTEFLESTDSRLAEAKKILEKMIGLTHEANGYATTAKNMECSFELVGQKVTEKERESDSSDANAAPTTPDSTSQTHSPKQPVPPEDGDKHKTHGDDKKHDHKKHGDEDGEDEDHEDEEEGEEEEAGDDE</sequence>
<dbReference type="AlphaFoldDB" id="C9ZTY5"/>
<proteinExistence type="predicted"/>
<evidence type="ECO:0000313" key="2">
    <source>
        <dbReference type="EMBL" id="CBH12871.1"/>
    </source>
</evidence>
<dbReference type="EMBL" id="FN554970">
    <property type="protein sequence ID" value="CBH12871.1"/>
    <property type="molecule type" value="Genomic_DNA"/>
</dbReference>
<evidence type="ECO:0000313" key="3">
    <source>
        <dbReference type="Proteomes" id="UP000002316"/>
    </source>
</evidence>
<feature type="region of interest" description="Disordered" evidence="1">
    <location>
        <begin position="184"/>
        <end position="264"/>
    </location>
</feature>
<dbReference type="GeneID" id="23863050"/>
<evidence type="ECO:0008006" key="4">
    <source>
        <dbReference type="Google" id="ProtNLM"/>
    </source>
</evidence>
<dbReference type="VEuPathDB" id="TriTrypDB:Tbg972.7.7500"/>
<feature type="compositionally biased region" description="Polar residues" evidence="1">
    <location>
        <begin position="195"/>
        <end position="213"/>
    </location>
</feature>
<accession>C9ZTY5</accession>
<feature type="compositionally biased region" description="Acidic residues" evidence="1">
    <location>
        <begin position="242"/>
        <end position="264"/>
    </location>
</feature>
<dbReference type="KEGG" id="tbg:TbgDal_VII7500"/>
<gene>
    <name evidence="2" type="ORF">TbgDal_VII7500</name>
</gene>
<dbReference type="RefSeq" id="XP_011775150.1">
    <property type="nucleotide sequence ID" value="XM_011776848.1"/>
</dbReference>
<name>C9ZTY5_TRYB9</name>
<dbReference type="Proteomes" id="UP000002316">
    <property type="component" value="Chromosome 7"/>
</dbReference>
<evidence type="ECO:0000256" key="1">
    <source>
        <dbReference type="SAM" id="MobiDB-lite"/>
    </source>
</evidence>
<protein>
    <recommendedName>
        <fullName evidence="4">T. brucei spp.-specific protein</fullName>
    </recommendedName>
</protein>
<organism evidence="2 3">
    <name type="scientific">Trypanosoma brucei gambiense (strain MHOM/CI/86/DAL972)</name>
    <dbReference type="NCBI Taxonomy" id="679716"/>
    <lineage>
        <taxon>Eukaryota</taxon>
        <taxon>Discoba</taxon>
        <taxon>Euglenozoa</taxon>
        <taxon>Kinetoplastea</taxon>
        <taxon>Metakinetoplastina</taxon>
        <taxon>Trypanosomatida</taxon>
        <taxon>Trypanosomatidae</taxon>
        <taxon>Trypanosoma</taxon>
    </lineage>
</organism>
<reference evidence="3" key="1">
    <citation type="journal article" date="2010" name="PLoS Negl. Trop. Dis.">
        <title>The genome sequence of Trypanosoma brucei gambiense, causative agent of chronic human african trypanosomiasis.</title>
        <authorList>
            <person name="Jackson A.P."/>
            <person name="Sanders M."/>
            <person name="Berry A."/>
            <person name="McQuillan J."/>
            <person name="Aslett M.A."/>
            <person name="Quail M.A."/>
            <person name="Chukualim B."/>
            <person name="Capewell P."/>
            <person name="MacLeod A."/>
            <person name="Melville S.E."/>
            <person name="Gibson W."/>
            <person name="Barry J.D."/>
            <person name="Berriman M."/>
            <person name="Hertz-Fowler C."/>
        </authorList>
    </citation>
    <scope>NUCLEOTIDE SEQUENCE [LARGE SCALE GENOMIC DNA]</scope>
    <source>
        <strain evidence="3">MHOM/CI/86/DAL972</strain>
    </source>
</reference>